<dbReference type="Pfam" id="PF13229">
    <property type="entry name" value="Beta_helix"/>
    <property type="match status" value="1"/>
</dbReference>
<organism evidence="3 4">
    <name type="scientific">Devosia elaeis</name>
    <dbReference type="NCBI Taxonomy" id="1770058"/>
    <lineage>
        <taxon>Bacteria</taxon>
        <taxon>Pseudomonadati</taxon>
        <taxon>Pseudomonadota</taxon>
        <taxon>Alphaproteobacteria</taxon>
        <taxon>Hyphomicrobiales</taxon>
        <taxon>Devosiaceae</taxon>
        <taxon>Devosia</taxon>
    </lineage>
</organism>
<name>A0A178HW64_9HYPH</name>
<accession>A0A178HW64</accession>
<sequence length="428" mass="43815">MNKAVPLHRRSVLAGLFGLALTLPGMALAQVASLDASSDADQSAALREALAAAGASGRLALPPGRFRVSGLRFPANMLVEGVPGATWLIGTGAEIAAIEGQSNVTLRDIGFAGNSGADALLRIASGENISLERCLFRDNPGIGLDIHGAAASIRDCDFAGHGDAAIHALDSLGLLVAGNRINACGNAGIRIWRSEAGVDGSILVNNRISGIDWRAGGNGQNGNGINVYLADEVIVADNHISDCAFTAVRLNTTRNSQVTGNQCRTSGEVAIFSEFGFSGSVIAQNIVDGAATGISITNMDVGGALAVCSGNIVRNISPRSTVNPDTIPLGIFAEADTAITGNVVENVPGVAIGAGWGPYLRNVLISDNVVIGSDIGIGVSLAEGVGAVTIGSNRIEARQHAIAGMLWTDVAEPELADVADRYPHVTMN</sequence>
<evidence type="ECO:0000256" key="1">
    <source>
        <dbReference type="SAM" id="SignalP"/>
    </source>
</evidence>
<protein>
    <recommendedName>
        <fullName evidence="2">Right handed beta helix domain-containing protein</fullName>
    </recommendedName>
</protein>
<dbReference type="NCBIfam" id="TIGR03807">
    <property type="entry name" value="RR_fam_repeat"/>
    <property type="match status" value="1"/>
</dbReference>
<gene>
    <name evidence="3" type="ORF">A3840_12120</name>
</gene>
<dbReference type="InterPro" id="IPR022444">
    <property type="entry name" value="Cofactor-bd_rpt"/>
</dbReference>
<dbReference type="AlphaFoldDB" id="A0A178HW64"/>
<feature type="chain" id="PRO_5008088267" description="Right handed beta helix domain-containing protein" evidence="1">
    <location>
        <begin position="30"/>
        <end position="428"/>
    </location>
</feature>
<reference evidence="3 4" key="1">
    <citation type="submission" date="2016-03" db="EMBL/GenBank/DDBJ databases">
        <title>Genome sequencing of Devosia sp. S37.</title>
        <authorList>
            <person name="Mohd Nor M."/>
        </authorList>
    </citation>
    <scope>NUCLEOTIDE SEQUENCE [LARGE SCALE GENOMIC DNA]</scope>
    <source>
        <strain evidence="3 4">S37</strain>
    </source>
</reference>
<comment type="caution">
    <text evidence="3">The sequence shown here is derived from an EMBL/GenBank/DDBJ whole genome shotgun (WGS) entry which is preliminary data.</text>
</comment>
<evidence type="ECO:0000259" key="2">
    <source>
        <dbReference type="Pfam" id="PF13229"/>
    </source>
</evidence>
<dbReference type="SMART" id="SM00710">
    <property type="entry name" value="PbH1"/>
    <property type="match status" value="7"/>
</dbReference>
<dbReference type="STRING" id="1770058.A3840_12120"/>
<evidence type="ECO:0000313" key="4">
    <source>
        <dbReference type="Proteomes" id="UP000078389"/>
    </source>
</evidence>
<dbReference type="InterPro" id="IPR012334">
    <property type="entry name" value="Pectin_lyas_fold"/>
</dbReference>
<feature type="domain" description="Right handed beta helix" evidence="2">
    <location>
        <begin position="98"/>
        <end position="213"/>
    </location>
</feature>
<dbReference type="InterPro" id="IPR039448">
    <property type="entry name" value="Beta_helix"/>
</dbReference>
<dbReference type="InterPro" id="IPR006626">
    <property type="entry name" value="PbH1"/>
</dbReference>
<proteinExistence type="predicted"/>
<keyword evidence="4" id="KW-1185">Reference proteome</keyword>
<dbReference type="EMBL" id="LVVY01000091">
    <property type="protein sequence ID" value="OAM76690.1"/>
    <property type="molecule type" value="Genomic_DNA"/>
</dbReference>
<dbReference type="Proteomes" id="UP000078389">
    <property type="component" value="Unassembled WGS sequence"/>
</dbReference>
<feature type="signal peptide" evidence="1">
    <location>
        <begin position="1"/>
        <end position="29"/>
    </location>
</feature>
<dbReference type="NCBIfam" id="TIGR03808">
    <property type="entry name" value="RR_plus_rpt_1"/>
    <property type="match status" value="1"/>
</dbReference>
<evidence type="ECO:0000313" key="3">
    <source>
        <dbReference type="EMBL" id="OAM76690.1"/>
    </source>
</evidence>
<dbReference type="SUPFAM" id="SSF51126">
    <property type="entry name" value="Pectin lyase-like"/>
    <property type="match status" value="1"/>
</dbReference>
<dbReference type="InterPro" id="IPR011050">
    <property type="entry name" value="Pectin_lyase_fold/virulence"/>
</dbReference>
<keyword evidence="1" id="KW-0732">Signal</keyword>
<dbReference type="Gene3D" id="2.160.20.10">
    <property type="entry name" value="Single-stranded right-handed beta-helix, Pectin lyase-like"/>
    <property type="match status" value="1"/>
</dbReference>
<dbReference type="InterPro" id="IPR022388">
    <property type="entry name" value="CHP03808"/>
</dbReference>
<dbReference type="RefSeq" id="WP_067457039.1">
    <property type="nucleotide sequence ID" value="NZ_LVVY01000091.1"/>
</dbReference>